<evidence type="ECO:0000256" key="3">
    <source>
        <dbReference type="SAM" id="MobiDB-lite"/>
    </source>
</evidence>
<proteinExistence type="predicted"/>
<keyword evidence="5" id="KW-1185">Reference proteome</keyword>
<dbReference type="EMBL" id="JARPUR010000005">
    <property type="protein sequence ID" value="KAK4875414.1"/>
    <property type="molecule type" value="Genomic_DNA"/>
</dbReference>
<dbReference type="PANTHER" id="PTHR13017:SF0">
    <property type="entry name" value="METHENYLTETRAHYDROFOLATE SYNTHASE DOMAIN-CONTAINING PROTEIN"/>
    <property type="match status" value="1"/>
</dbReference>
<dbReference type="Pfam" id="PF01812">
    <property type="entry name" value="5-FTHF_cyc-lig"/>
    <property type="match status" value="1"/>
</dbReference>
<dbReference type="InterPro" id="IPR024185">
    <property type="entry name" value="FTHF_cligase-like_sf"/>
</dbReference>
<dbReference type="InterPro" id="IPR002698">
    <property type="entry name" value="FTHF_cligase"/>
</dbReference>
<protein>
    <recommendedName>
        <fullName evidence="1">Methenyltetrahydrofolate synthase domain-containing protein</fullName>
    </recommendedName>
</protein>
<dbReference type="GO" id="GO:0003723">
    <property type="term" value="F:RNA binding"/>
    <property type="evidence" value="ECO:0007669"/>
    <property type="project" value="UniProtKB-KW"/>
</dbReference>
<dbReference type="PANTHER" id="PTHR13017">
    <property type="entry name" value="5-FORMYLTETRAHYDROFOLATE CYCLO-LIGASE-RELATED"/>
    <property type="match status" value="1"/>
</dbReference>
<keyword evidence="2" id="KW-0694">RNA-binding</keyword>
<feature type="compositionally biased region" description="Basic residues" evidence="3">
    <location>
        <begin position="322"/>
        <end position="335"/>
    </location>
</feature>
<gene>
    <name evidence="4" type="ORF">RN001_011836</name>
</gene>
<comment type="caution">
    <text evidence="4">The sequence shown here is derived from an EMBL/GenBank/DDBJ whole genome shotgun (WGS) entry which is preliminary data.</text>
</comment>
<feature type="region of interest" description="Disordered" evidence="3">
    <location>
        <begin position="300"/>
        <end position="354"/>
    </location>
</feature>
<name>A0AAN7SEU5_9COLE</name>
<feature type="region of interest" description="Disordered" evidence="3">
    <location>
        <begin position="1"/>
        <end position="26"/>
    </location>
</feature>
<dbReference type="GO" id="GO:0005737">
    <property type="term" value="C:cytoplasm"/>
    <property type="evidence" value="ECO:0007669"/>
    <property type="project" value="TreeGrafter"/>
</dbReference>
<evidence type="ECO:0000256" key="1">
    <source>
        <dbReference type="ARBA" id="ARBA00015518"/>
    </source>
</evidence>
<accession>A0AAN7SEU5</accession>
<reference evidence="5" key="1">
    <citation type="submission" date="2023-01" db="EMBL/GenBank/DDBJ databases">
        <title>Key to firefly adult light organ development and bioluminescence: homeobox transcription factors regulate luciferase expression and transportation to peroxisome.</title>
        <authorList>
            <person name="Fu X."/>
        </authorList>
    </citation>
    <scope>NUCLEOTIDE SEQUENCE [LARGE SCALE GENOMIC DNA]</scope>
</reference>
<dbReference type="SUPFAM" id="SSF100950">
    <property type="entry name" value="NagB/RpiA/CoA transferase-like"/>
    <property type="match status" value="1"/>
</dbReference>
<dbReference type="AlphaFoldDB" id="A0AAN7SEU5"/>
<organism evidence="4 5">
    <name type="scientific">Aquatica leii</name>
    <dbReference type="NCBI Taxonomy" id="1421715"/>
    <lineage>
        <taxon>Eukaryota</taxon>
        <taxon>Metazoa</taxon>
        <taxon>Ecdysozoa</taxon>
        <taxon>Arthropoda</taxon>
        <taxon>Hexapoda</taxon>
        <taxon>Insecta</taxon>
        <taxon>Pterygota</taxon>
        <taxon>Neoptera</taxon>
        <taxon>Endopterygota</taxon>
        <taxon>Coleoptera</taxon>
        <taxon>Polyphaga</taxon>
        <taxon>Elateriformia</taxon>
        <taxon>Elateroidea</taxon>
        <taxon>Lampyridae</taxon>
        <taxon>Luciolinae</taxon>
        <taxon>Aquatica</taxon>
    </lineage>
</organism>
<dbReference type="InterPro" id="IPR037171">
    <property type="entry name" value="NagB/RpiA_transferase-like"/>
</dbReference>
<feature type="compositionally biased region" description="Polar residues" evidence="3">
    <location>
        <begin position="1"/>
        <end position="19"/>
    </location>
</feature>
<dbReference type="FunFam" id="3.40.50.10420:FF:000001">
    <property type="entry name" value="Methenyltetrahydrofolate synthase domain-containing protein"/>
    <property type="match status" value="1"/>
</dbReference>
<dbReference type="Proteomes" id="UP001353858">
    <property type="component" value="Unassembled WGS sequence"/>
</dbReference>
<evidence type="ECO:0000256" key="2">
    <source>
        <dbReference type="ARBA" id="ARBA00022884"/>
    </source>
</evidence>
<evidence type="ECO:0000313" key="5">
    <source>
        <dbReference type="Proteomes" id="UP001353858"/>
    </source>
</evidence>
<evidence type="ECO:0000313" key="4">
    <source>
        <dbReference type="EMBL" id="KAK4875414.1"/>
    </source>
</evidence>
<dbReference type="Gene3D" id="3.40.50.10420">
    <property type="entry name" value="NagB/RpiA/CoA transferase-like"/>
    <property type="match status" value="1"/>
</dbReference>
<sequence>MSQVGEQQNSDQGENSKPNITEKDKEVTKYSIRKRVWEHLERNGFSSFPRPVYGRIPNFKGCEDAAAKLSSIDAYNNCQSIEVNPDKPQEAARILALENNKNLYVPVPRLKEGLLKHISLPKDSNITLKQIVSRKGIEENGTVIGVQDQIHIDLLVLGSVAVSREGYRIGKGRGYADLEYAILREMGAVNEDTITVTNVHDSQVFDSLPRELFQIYDVPVDYILTPTEIIEVENRLPKPPGIIWNLLSQRRVNLMPVLQALKDIHQGKGIDTTLKEVDTDIESYEPQRINRFRRFRYKRPTSLGKMSESQGEGDSRENARRVPQRRRRFFRRRPLPRSEERLNENGEPMSAENNQPVGMRVLRNQRQRRPYRRNKPPIDFSLMVSNIEKTVRVRDLKNALIERGIKPNDITWRGYKGFCYLHYAKPNSKTKTIEPHQVDSVIEILQNMKISPDSELHLSVKVMEPISRIETTDVTAV</sequence>